<accession>T1QFT8</accession>
<organism evidence="3">
    <name type="scientific">Elaeis guineensis var. tenera</name>
    <name type="common">Oil palm</name>
    <dbReference type="NCBI Taxonomy" id="51953"/>
    <lineage>
        <taxon>Eukaryota</taxon>
        <taxon>Viridiplantae</taxon>
        <taxon>Streptophyta</taxon>
        <taxon>Embryophyta</taxon>
        <taxon>Tracheophyta</taxon>
        <taxon>Spermatophyta</taxon>
        <taxon>Magnoliopsida</taxon>
        <taxon>Liliopsida</taxon>
        <taxon>Arecaceae</taxon>
        <taxon>Arecoideae</taxon>
        <taxon>Cocoseae</taxon>
        <taxon>Elaeidinae</taxon>
        <taxon>Elaeis</taxon>
    </lineage>
</organism>
<evidence type="ECO:0000256" key="1">
    <source>
        <dbReference type="SAM" id="MobiDB-lite"/>
    </source>
</evidence>
<proteinExistence type="evidence at transcript level"/>
<keyword evidence="2" id="KW-0732">Signal</keyword>
<feature type="compositionally biased region" description="Polar residues" evidence="1">
    <location>
        <begin position="82"/>
        <end position="92"/>
    </location>
</feature>
<feature type="non-terminal residue" evidence="3">
    <location>
        <position position="92"/>
    </location>
</feature>
<feature type="signal peptide" evidence="2">
    <location>
        <begin position="1"/>
        <end position="17"/>
    </location>
</feature>
<feature type="chain" id="PRO_5004583647" evidence="2">
    <location>
        <begin position="18"/>
        <end position="92"/>
    </location>
</feature>
<gene>
    <name evidence="3" type="primary">FRIP</name>
</gene>
<dbReference type="AlphaFoldDB" id="T1QFT8"/>
<sequence>TCVLTSILWILWRLGRPTMIKNLLQCKSQGTKNMQSHVVIEELMIIHLQRGLLAGRKRLFTIRRRRRIRDQTKKKTPIWGRSKTQGTASIQV</sequence>
<feature type="region of interest" description="Disordered" evidence="1">
    <location>
        <begin position="71"/>
        <end position="92"/>
    </location>
</feature>
<evidence type="ECO:0000256" key="2">
    <source>
        <dbReference type="SAM" id="SignalP"/>
    </source>
</evidence>
<evidence type="ECO:0000313" key="3">
    <source>
        <dbReference type="EMBL" id="AGB52035.1"/>
    </source>
</evidence>
<name>T1QFT8_ELAGV</name>
<feature type="non-terminal residue" evidence="3">
    <location>
        <position position="1"/>
    </location>
</feature>
<dbReference type="EMBL" id="JX101777">
    <property type="protein sequence ID" value="AGB52035.1"/>
    <property type="molecule type" value="mRNA"/>
</dbReference>
<protein>
    <submittedName>
        <fullName evidence="3">Putative far-red impaired response protein</fullName>
    </submittedName>
</protein>
<reference evidence="3" key="1">
    <citation type="submission" date="2012-04" db="EMBL/GenBank/DDBJ databases">
        <title>Molecular characterization of TLS seedlings of oil palm.</title>
        <authorList>
            <person name="Habib S.H."/>
            <person name="Namasivayam P."/>
            <person name="Ho C.L."/>
            <person name="Syed Alwee S.S.R."/>
        </authorList>
    </citation>
    <scope>NUCLEOTIDE SEQUENCE</scope>
    <source>
        <tissue evidence="3">Shoot apical meristem</tissue>
    </source>
</reference>